<dbReference type="GeneID" id="116293199"/>
<dbReference type="FunCoup" id="A0A6P8HN89">
    <property type="interactions" value="397"/>
</dbReference>
<organism evidence="4 5">
    <name type="scientific">Actinia tenebrosa</name>
    <name type="common">Australian red waratah sea anemone</name>
    <dbReference type="NCBI Taxonomy" id="6105"/>
    <lineage>
        <taxon>Eukaryota</taxon>
        <taxon>Metazoa</taxon>
        <taxon>Cnidaria</taxon>
        <taxon>Anthozoa</taxon>
        <taxon>Hexacorallia</taxon>
        <taxon>Actiniaria</taxon>
        <taxon>Actiniidae</taxon>
        <taxon>Actinia</taxon>
    </lineage>
</organism>
<evidence type="ECO:0000259" key="3">
    <source>
        <dbReference type="Pfam" id="PF25390"/>
    </source>
</evidence>
<protein>
    <submittedName>
        <fullName evidence="5">RCC1-like G exchanging factor-like protein</fullName>
    </submittedName>
</protein>
<dbReference type="SUPFAM" id="SSF50985">
    <property type="entry name" value="RCC1/BLIP-II"/>
    <property type="match status" value="1"/>
</dbReference>
<feature type="repeat" description="RCC1" evidence="2">
    <location>
        <begin position="249"/>
        <end position="302"/>
    </location>
</feature>
<evidence type="ECO:0000313" key="4">
    <source>
        <dbReference type="Proteomes" id="UP000515163"/>
    </source>
</evidence>
<dbReference type="AlphaFoldDB" id="A0A6P8HN89"/>
<dbReference type="PRINTS" id="PR00633">
    <property type="entry name" value="RCCNDNSATION"/>
</dbReference>
<dbReference type="GO" id="GO:0019843">
    <property type="term" value="F:rRNA binding"/>
    <property type="evidence" value="ECO:0007669"/>
    <property type="project" value="TreeGrafter"/>
</dbReference>
<evidence type="ECO:0000313" key="5">
    <source>
        <dbReference type="RefSeq" id="XP_031556458.1"/>
    </source>
</evidence>
<gene>
    <name evidence="5" type="primary">LOC116293199</name>
</gene>
<accession>A0A6P8HN89</accession>
<reference evidence="5" key="1">
    <citation type="submission" date="2025-08" db="UniProtKB">
        <authorList>
            <consortium name="RefSeq"/>
        </authorList>
    </citation>
    <scope>IDENTIFICATION</scope>
    <source>
        <tissue evidence="5">Tentacle</tissue>
    </source>
</reference>
<dbReference type="PROSITE" id="PS00626">
    <property type="entry name" value="RCC1_2"/>
    <property type="match status" value="1"/>
</dbReference>
<feature type="repeat" description="RCC1" evidence="2">
    <location>
        <begin position="87"/>
        <end position="141"/>
    </location>
</feature>
<keyword evidence="4" id="KW-1185">Reference proteome</keyword>
<keyword evidence="1" id="KW-0677">Repeat</keyword>
<dbReference type="InterPro" id="IPR009091">
    <property type="entry name" value="RCC1/BLIP-II"/>
</dbReference>
<dbReference type="InterPro" id="IPR058923">
    <property type="entry name" value="RCC1-like_dom"/>
</dbReference>
<feature type="repeat" description="RCC1" evidence="2">
    <location>
        <begin position="355"/>
        <end position="404"/>
    </location>
</feature>
<dbReference type="PANTHER" id="PTHR46337">
    <property type="entry name" value="RCC1-LIKE G EXCHANGING FACTOR-LIKE PROTEIN"/>
    <property type="match status" value="1"/>
</dbReference>
<dbReference type="InParanoid" id="A0A6P8HN89"/>
<dbReference type="GO" id="GO:0005085">
    <property type="term" value="F:guanyl-nucleotide exchange factor activity"/>
    <property type="evidence" value="ECO:0007669"/>
    <property type="project" value="TreeGrafter"/>
</dbReference>
<dbReference type="Gene3D" id="2.130.10.30">
    <property type="entry name" value="Regulator of chromosome condensation 1/beta-lactamase-inhibitor protein II"/>
    <property type="match status" value="3"/>
</dbReference>
<feature type="domain" description="RCC1-like" evidence="3">
    <location>
        <begin position="38"/>
        <end position="398"/>
    </location>
</feature>
<dbReference type="OrthoDB" id="70707at2759"/>
<dbReference type="GO" id="GO:0005743">
    <property type="term" value="C:mitochondrial inner membrane"/>
    <property type="evidence" value="ECO:0007669"/>
    <property type="project" value="TreeGrafter"/>
</dbReference>
<dbReference type="KEGG" id="aten:116293199"/>
<dbReference type="InterPro" id="IPR053035">
    <property type="entry name" value="Mitochondrial_GEF_domain"/>
</dbReference>
<evidence type="ECO:0000256" key="2">
    <source>
        <dbReference type="PROSITE-ProRule" id="PRU00235"/>
    </source>
</evidence>
<evidence type="ECO:0000256" key="1">
    <source>
        <dbReference type="ARBA" id="ARBA00022737"/>
    </source>
</evidence>
<dbReference type="InterPro" id="IPR000408">
    <property type="entry name" value="Reg_chr_condens"/>
</dbReference>
<dbReference type="Pfam" id="PF25390">
    <property type="entry name" value="WD40_RLD"/>
    <property type="match status" value="1"/>
</dbReference>
<dbReference type="GO" id="GO:0070131">
    <property type="term" value="P:positive regulation of mitochondrial translation"/>
    <property type="evidence" value="ECO:0007669"/>
    <property type="project" value="TreeGrafter"/>
</dbReference>
<feature type="repeat" description="RCC1" evidence="2">
    <location>
        <begin position="142"/>
        <end position="195"/>
    </location>
</feature>
<dbReference type="Proteomes" id="UP000515163">
    <property type="component" value="Unplaced"/>
</dbReference>
<feature type="repeat" description="RCC1" evidence="2">
    <location>
        <begin position="303"/>
        <end position="354"/>
    </location>
</feature>
<dbReference type="PROSITE" id="PS50012">
    <property type="entry name" value="RCC1_3"/>
    <property type="match status" value="5"/>
</dbReference>
<dbReference type="PANTHER" id="PTHR46337:SF1">
    <property type="entry name" value="RCC1-LIKE G EXCHANGING FACTOR-LIKE PROTEIN"/>
    <property type="match status" value="1"/>
</dbReference>
<sequence length="431" mass="46521">MVGIRNILIKSLCNVQALKYHSRQRIFKVRYAYNSTLAYVWGAGDGGQLARSTSPVNTSPLKYTCKEEVSHIGCGFGFTVISQQHSSELWIFGVNSSLQFDRSSKDDFSKPHSVALPVESLDTRVKQISCGRSHILVLTDKEGAFAIGGNSQGQCGIGDGSTKLLKSFQKLHMPEGENIIKVVCGLDHSIFLTESGKVFSCGWGADGQTGLGHFKDETSIKQVKGSIEDVFIRDVASSVDCCIAVSDKGEVYTWGNSEYDQLGVETEEKQISIATKASLLSHLGKVEHVSAAGSFSVLTTEDGALYTWGYGVLGHGPNVTSSKSPKKIKNADEIGEEISQLHTGLDHTAVVTASGKLFVWGRGSFGRLGLGQETDQWTPKQVILPGVVLEVSCGVDHMGVIVQYTDGPTNLELLPQYKAQPTIIDVSNIVD</sequence>
<proteinExistence type="predicted"/>
<name>A0A6P8HN89_ACTTE</name>
<dbReference type="RefSeq" id="XP_031556458.1">
    <property type="nucleotide sequence ID" value="XM_031700598.1"/>
</dbReference>